<feature type="binding site" evidence="3">
    <location>
        <position position="236"/>
    </location>
    <ligand>
        <name>substrate</name>
    </ligand>
</feature>
<feature type="binding site" evidence="2">
    <location>
        <position position="153"/>
    </location>
    <ligand>
        <name>substrate</name>
    </ligand>
</feature>
<dbReference type="InterPro" id="IPR018389">
    <property type="entry name" value="DctP_fam"/>
</dbReference>
<dbReference type="PANTHER" id="PTHR33376:SF5">
    <property type="entry name" value="EXTRACYTOPLASMIC SOLUTE RECEPTOR PROTEIN"/>
    <property type="match status" value="1"/>
</dbReference>
<proteinExistence type="predicted"/>
<dbReference type="OrthoDB" id="9769667at2"/>
<dbReference type="GO" id="GO:0031317">
    <property type="term" value="C:tripartite ATP-independent periplasmic transporter complex"/>
    <property type="evidence" value="ECO:0007669"/>
    <property type="project" value="InterPro"/>
</dbReference>
<gene>
    <name evidence="4" type="ORF">SAMN05216339_10856</name>
</gene>
<name>A0A1I7IEI2_9PROT</name>
<reference evidence="4 5" key="1">
    <citation type="submission" date="2016-10" db="EMBL/GenBank/DDBJ databases">
        <authorList>
            <person name="de Groot N.N."/>
        </authorList>
    </citation>
    <scope>NUCLEOTIDE SEQUENCE [LARGE SCALE GENOMIC DNA]</scope>
    <source>
        <strain evidence="4 5">Nm24</strain>
    </source>
</reference>
<organism evidence="4 5">
    <name type="scientific">Nitrosomonas eutropha</name>
    <dbReference type="NCBI Taxonomy" id="916"/>
    <lineage>
        <taxon>Bacteria</taxon>
        <taxon>Pseudomonadati</taxon>
        <taxon>Pseudomonadota</taxon>
        <taxon>Betaproteobacteria</taxon>
        <taxon>Nitrosomonadales</taxon>
        <taxon>Nitrosomonadaceae</taxon>
        <taxon>Nitrosomonas</taxon>
    </lineage>
</organism>
<evidence type="ECO:0000313" key="5">
    <source>
        <dbReference type="Proteomes" id="UP000183926"/>
    </source>
</evidence>
<accession>A0A1I7IEI2</accession>
<dbReference type="PIRSF" id="PIRSF039026">
    <property type="entry name" value="SiaP"/>
    <property type="match status" value="1"/>
</dbReference>
<dbReference type="Pfam" id="PF03480">
    <property type="entry name" value="DctP"/>
    <property type="match status" value="1"/>
</dbReference>
<dbReference type="RefSeq" id="WP_074928981.1">
    <property type="nucleotide sequence ID" value="NZ_FPBL01000008.1"/>
</dbReference>
<feature type="binding site" evidence="3">
    <location>
        <position position="211"/>
    </location>
    <ligand>
        <name>substrate</name>
    </ligand>
</feature>
<dbReference type="Gene3D" id="3.40.190.170">
    <property type="entry name" value="Bacterial extracellular solute-binding protein, family 7"/>
    <property type="match status" value="1"/>
</dbReference>
<dbReference type="AlphaFoldDB" id="A0A1I7IEI2"/>
<evidence type="ECO:0000256" key="2">
    <source>
        <dbReference type="PIRSR" id="PIRSR039026-1"/>
    </source>
</evidence>
<protein>
    <submittedName>
        <fullName evidence="4">TRAP-type mannitol/chloroaromatic compound transport system, substrate-binding protein</fullName>
    </submittedName>
</protein>
<sequence length="353" mass="40459">MNLRIRFRTFFIAFLIFSFPLTAGADATYKWRLAMSWPEGTPMLHNAAKRFSENIEKMSGGRMHITVDAPGRHKSALGIFDFVRIGAYEMGHTASYYYKGKDPATTFFTTTPFGMTPTEMNAWYYYGGGLELLHKIYARHNIVAFPAGNTHIQMGGWFRNEIHSLEDLQGLKMRIPGHAGEVVEKVGMKPVNIPPGELYTALERRTIDAVEWLGPANDEKMGFQQIAPYYYTGWHEPGAELHLLINKEKFDALPEDLRTIIAVAAKEASLDMLSESFYRNALVWEKMREEHGIHIRTFPDDVLQAFKKANDELLQQIANKSPVAREVIESQRMFLIKAKEWSKITDQNYLELR</sequence>
<dbReference type="Gene3D" id="3.40.190.10">
    <property type="entry name" value="Periplasmic binding protein-like II"/>
    <property type="match status" value="1"/>
</dbReference>
<dbReference type="GO" id="GO:0055085">
    <property type="term" value="P:transmembrane transport"/>
    <property type="evidence" value="ECO:0007669"/>
    <property type="project" value="InterPro"/>
</dbReference>
<dbReference type="GO" id="GO:0046872">
    <property type="term" value="F:metal ion binding"/>
    <property type="evidence" value="ECO:0007669"/>
    <property type="project" value="UniProtKB-KW"/>
</dbReference>
<dbReference type="PANTHER" id="PTHR33376">
    <property type="match status" value="1"/>
</dbReference>
<dbReference type="EMBL" id="FPBL01000008">
    <property type="protein sequence ID" value="SFU71276.1"/>
    <property type="molecule type" value="Genomic_DNA"/>
</dbReference>
<dbReference type="InterPro" id="IPR026289">
    <property type="entry name" value="SBP_TakP-like"/>
</dbReference>
<dbReference type="Proteomes" id="UP000183926">
    <property type="component" value="Unassembled WGS sequence"/>
</dbReference>
<feature type="binding site" evidence="2">
    <location>
        <position position="174"/>
    </location>
    <ligand>
        <name>substrate</name>
    </ligand>
</feature>
<evidence type="ECO:0000256" key="1">
    <source>
        <dbReference type="ARBA" id="ARBA00022729"/>
    </source>
</evidence>
<evidence type="ECO:0000256" key="3">
    <source>
        <dbReference type="PIRSR" id="PIRSR039026-2"/>
    </source>
</evidence>
<dbReference type="InterPro" id="IPR038404">
    <property type="entry name" value="TRAP_DctP_sf"/>
</dbReference>
<keyword evidence="1" id="KW-0732">Signal</keyword>
<dbReference type="SUPFAM" id="SSF53850">
    <property type="entry name" value="Periplasmic binding protein-like II"/>
    <property type="match status" value="1"/>
</dbReference>
<evidence type="ECO:0000313" key="4">
    <source>
        <dbReference type="EMBL" id="SFU71276.1"/>
    </source>
</evidence>
<keyword evidence="3" id="KW-0479">Metal-binding</keyword>
<feature type="binding site" evidence="3">
    <location>
        <position position="212"/>
    </location>
    <ligand>
        <name>Na(+)</name>
        <dbReference type="ChEBI" id="CHEBI:29101"/>
    </ligand>
</feature>